<protein>
    <submittedName>
        <fullName evidence="1">Uncharacterized protein</fullName>
    </submittedName>
</protein>
<dbReference type="InterPro" id="IPR009044">
    <property type="entry name" value="ssDNA-bd_transcriptional_reg"/>
</dbReference>
<sequence length="66" mass="7666">MTEIRVDIREWESDHKATTRGVSLSAMRWKGLHDFAEDIDQTMEKMSEKEEVDVKIHLGGNIYTLS</sequence>
<dbReference type="GO" id="GO:0006355">
    <property type="term" value="P:regulation of DNA-templated transcription"/>
    <property type="evidence" value="ECO:0007669"/>
    <property type="project" value="InterPro"/>
</dbReference>
<dbReference type="AlphaFoldDB" id="A0A8B6BET7"/>
<keyword evidence="2" id="KW-1185">Reference proteome</keyword>
<accession>A0A8B6BET7</accession>
<dbReference type="Gene3D" id="2.30.31.10">
    <property type="entry name" value="Transcriptional Coactivator Pc4, Chain A"/>
    <property type="match status" value="1"/>
</dbReference>
<dbReference type="EMBL" id="UYJE01000046">
    <property type="protein sequence ID" value="VDH89541.1"/>
    <property type="molecule type" value="Genomic_DNA"/>
</dbReference>
<name>A0A8B6BET7_MYTGA</name>
<organism evidence="1 2">
    <name type="scientific">Mytilus galloprovincialis</name>
    <name type="common">Mediterranean mussel</name>
    <dbReference type="NCBI Taxonomy" id="29158"/>
    <lineage>
        <taxon>Eukaryota</taxon>
        <taxon>Metazoa</taxon>
        <taxon>Spiralia</taxon>
        <taxon>Lophotrochozoa</taxon>
        <taxon>Mollusca</taxon>
        <taxon>Bivalvia</taxon>
        <taxon>Autobranchia</taxon>
        <taxon>Pteriomorphia</taxon>
        <taxon>Mytilida</taxon>
        <taxon>Mytiloidea</taxon>
        <taxon>Mytilidae</taxon>
        <taxon>Mytilinae</taxon>
        <taxon>Mytilus</taxon>
    </lineage>
</organism>
<comment type="caution">
    <text evidence="1">The sequence shown here is derived from an EMBL/GenBank/DDBJ whole genome shotgun (WGS) entry which is preliminary data.</text>
</comment>
<evidence type="ECO:0000313" key="1">
    <source>
        <dbReference type="EMBL" id="VDH89541.1"/>
    </source>
</evidence>
<proteinExistence type="predicted"/>
<reference evidence="1" key="1">
    <citation type="submission" date="2018-11" db="EMBL/GenBank/DDBJ databases">
        <authorList>
            <person name="Alioto T."/>
            <person name="Alioto T."/>
        </authorList>
    </citation>
    <scope>NUCLEOTIDE SEQUENCE</scope>
</reference>
<gene>
    <name evidence="1" type="ORF">MGAL_10B094186</name>
</gene>
<evidence type="ECO:0000313" key="2">
    <source>
        <dbReference type="Proteomes" id="UP000596742"/>
    </source>
</evidence>
<dbReference type="Proteomes" id="UP000596742">
    <property type="component" value="Unassembled WGS sequence"/>
</dbReference>
<dbReference type="GO" id="GO:0003677">
    <property type="term" value="F:DNA binding"/>
    <property type="evidence" value="ECO:0007669"/>
    <property type="project" value="InterPro"/>
</dbReference>